<sequence length="137" mass="15825">MLRNSVDPLHQLELIATFLLKGENVNFKDVRSFTTSYLKAYVKDYASETCIGATIELEDAKIGGKVVHRSTHQDDLKCSSRWWKNAGPGEKLSFASDRLMENFLWTVEVIFEPEFRYCRRMSTKVNALITACVWKLR</sequence>
<gene>
    <name evidence="1" type="ORF">Pint_09992</name>
</gene>
<protein>
    <submittedName>
        <fullName evidence="1">Uncharacterized protein</fullName>
    </submittedName>
</protein>
<dbReference type="EMBL" id="CM047747">
    <property type="protein sequence ID" value="KAJ0018525.1"/>
    <property type="molecule type" value="Genomic_DNA"/>
</dbReference>
<reference evidence="2" key="1">
    <citation type="journal article" date="2023" name="G3 (Bethesda)">
        <title>Genome assembly and association tests identify interacting loci associated with vigor, precocity, and sex in interspecific pistachio rootstocks.</title>
        <authorList>
            <person name="Palmer W."/>
            <person name="Jacygrad E."/>
            <person name="Sagayaradj S."/>
            <person name="Cavanaugh K."/>
            <person name="Han R."/>
            <person name="Bertier L."/>
            <person name="Beede B."/>
            <person name="Kafkas S."/>
            <person name="Golino D."/>
            <person name="Preece J."/>
            <person name="Michelmore R."/>
        </authorList>
    </citation>
    <scope>NUCLEOTIDE SEQUENCE [LARGE SCALE GENOMIC DNA]</scope>
</reference>
<proteinExistence type="predicted"/>
<comment type="caution">
    <text evidence="1">The sequence shown here is derived from an EMBL/GenBank/DDBJ whole genome shotgun (WGS) entry which is preliminary data.</text>
</comment>
<keyword evidence="2" id="KW-1185">Reference proteome</keyword>
<evidence type="ECO:0000313" key="1">
    <source>
        <dbReference type="EMBL" id="KAJ0018525.1"/>
    </source>
</evidence>
<organism evidence="1 2">
    <name type="scientific">Pistacia integerrima</name>
    <dbReference type="NCBI Taxonomy" id="434235"/>
    <lineage>
        <taxon>Eukaryota</taxon>
        <taxon>Viridiplantae</taxon>
        <taxon>Streptophyta</taxon>
        <taxon>Embryophyta</taxon>
        <taxon>Tracheophyta</taxon>
        <taxon>Spermatophyta</taxon>
        <taxon>Magnoliopsida</taxon>
        <taxon>eudicotyledons</taxon>
        <taxon>Gunneridae</taxon>
        <taxon>Pentapetalae</taxon>
        <taxon>rosids</taxon>
        <taxon>malvids</taxon>
        <taxon>Sapindales</taxon>
        <taxon>Anacardiaceae</taxon>
        <taxon>Pistacia</taxon>
    </lineage>
</organism>
<name>A0ACC0XM07_9ROSI</name>
<dbReference type="Proteomes" id="UP001163603">
    <property type="component" value="Chromosome 12"/>
</dbReference>
<evidence type="ECO:0000313" key="2">
    <source>
        <dbReference type="Proteomes" id="UP001163603"/>
    </source>
</evidence>
<accession>A0ACC0XM07</accession>